<feature type="signal peptide" evidence="1">
    <location>
        <begin position="1"/>
        <end position="26"/>
    </location>
</feature>
<name>A0A7Y4JN64_9BACT</name>
<dbReference type="AlphaFoldDB" id="A0A7Y4JN64"/>
<evidence type="ECO:0000313" key="2">
    <source>
        <dbReference type="EMBL" id="NOK08104.1"/>
    </source>
</evidence>
<organism evidence="2 3">
    <name type="scientific">Corallococcus exercitus</name>
    <dbReference type="NCBI Taxonomy" id="2316736"/>
    <lineage>
        <taxon>Bacteria</taxon>
        <taxon>Pseudomonadati</taxon>
        <taxon>Myxococcota</taxon>
        <taxon>Myxococcia</taxon>
        <taxon>Myxococcales</taxon>
        <taxon>Cystobacterineae</taxon>
        <taxon>Myxococcaceae</taxon>
        <taxon>Corallococcus</taxon>
    </lineage>
</organism>
<gene>
    <name evidence="2" type="ORF">HNS30_03505</name>
</gene>
<feature type="chain" id="PRO_5031173468" description="Tetratricopeptide repeat protein" evidence="1">
    <location>
        <begin position="27"/>
        <end position="463"/>
    </location>
</feature>
<evidence type="ECO:0000313" key="3">
    <source>
        <dbReference type="Proteomes" id="UP000528460"/>
    </source>
</evidence>
<comment type="caution">
    <text evidence="2">The sequence shown here is derived from an EMBL/GenBank/DDBJ whole genome shotgun (WGS) entry which is preliminary data.</text>
</comment>
<proteinExistence type="predicted"/>
<dbReference type="Proteomes" id="UP000528460">
    <property type="component" value="Unassembled WGS sequence"/>
</dbReference>
<evidence type="ECO:0000256" key="1">
    <source>
        <dbReference type="SAM" id="SignalP"/>
    </source>
</evidence>
<keyword evidence="1" id="KW-0732">Signal</keyword>
<dbReference type="RefSeq" id="WP_171412370.1">
    <property type="nucleotide sequence ID" value="NZ_JABFJW010000016.1"/>
</dbReference>
<protein>
    <recommendedName>
        <fullName evidence="4">Tetratricopeptide repeat protein</fullName>
    </recommendedName>
</protein>
<dbReference type="EMBL" id="JABFJW010000016">
    <property type="protein sequence ID" value="NOK08104.1"/>
    <property type="molecule type" value="Genomic_DNA"/>
</dbReference>
<accession>A0A7Y4JN64</accession>
<sequence>MITRKSTSLLQVFLFCFALQGFTAQAQTVIEPELGIGVFGTSSNVTFRGSPLILQLYFGLPPGEVAAAGSATVQPVQISVPSGKWTRLVKLSVKNQQGVLQSWPFQVLTPVGASTQIDPDSPKELLVILPPEATSLLATGTYKLKLLLDSRTGSTPGSWKGWAIAQTTLEILDPPQAPVPAQQCSQALILAAYHEQKNNTAQAEAVLAQAPAFVACLAARAELATRTGNKKLAIDIYKQAITRQSQLKQPSDEPSTTLEMQCQLVMNSLPEAERDPLATCGYKECIAESEEEICHRVSAQCGPLQATDICGNTSNIASCGTCTAPQTCGGSGVANQCGCAPETNAQFCSRQGKNCGSVTGQDNCGQSRTVTSCGTCSGTDSCGGAGTANVCGTCQPIPQATACANRQCGSPSNGCGLIYSCGTCQLGRQCSLKYGVCGPPCEPNGVLVCNDLFCVCDPSGDPM</sequence>
<reference evidence="2 3" key="1">
    <citation type="submission" date="2020-05" db="EMBL/GenBank/DDBJ databases">
        <authorList>
            <person name="Whitworth D."/>
        </authorList>
    </citation>
    <scope>NUCLEOTIDE SEQUENCE [LARGE SCALE GENOMIC DNA]</scope>
    <source>
        <strain evidence="2 3">CA046A</strain>
    </source>
</reference>
<evidence type="ECO:0008006" key="4">
    <source>
        <dbReference type="Google" id="ProtNLM"/>
    </source>
</evidence>